<dbReference type="Proteomes" id="UP000316778">
    <property type="component" value="Unassembled WGS sequence"/>
</dbReference>
<name>A0A562TF72_CHIJA</name>
<protein>
    <submittedName>
        <fullName evidence="1">Uncharacterized protein</fullName>
    </submittedName>
</protein>
<gene>
    <name evidence="1" type="ORF">LX66_1518</name>
</gene>
<dbReference type="PROSITE" id="PS51257">
    <property type="entry name" value="PROKAR_LIPOPROTEIN"/>
    <property type="match status" value="1"/>
</dbReference>
<comment type="caution">
    <text evidence="1">The sequence shown here is derived from an EMBL/GenBank/DDBJ whole genome shotgun (WGS) entry which is preliminary data.</text>
</comment>
<dbReference type="OrthoDB" id="644156at2"/>
<dbReference type="RefSeq" id="WP_145711405.1">
    <property type="nucleotide sequence ID" value="NZ_BAAAFY010000001.1"/>
</dbReference>
<evidence type="ECO:0000313" key="2">
    <source>
        <dbReference type="Proteomes" id="UP000316778"/>
    </source>
</evidence>
<evidence type="ECO:0000313" key="1">
    <source>
        <dbReference type="EMBL" id="TWI92135.1"/>
    </source>
</evidence>
<sequence length="291" mass="33351">MRSILTCSLIALLLAACGESRRNTDRDKSYQVLDYVTVGKIMDTVQLPYVIHLQHGQKELVFIGCDHNYDTAHRQFVLIEQAFAALQPQIAFNEGGQLPDSLHYPSMQAAIMKNSETGCLKYLCNEAGIKMVNGDTGDSLEFSITLKKHPREELFLYYVMERLVIPYLYGAYGSRPFEELYNEAIDGWFVKEGFPLTKEERTLTYFNTLYRKYMGRPLELKMTADMEQFDYVNPDCRFCAIGRTSKMVRDSILLDKIDQALYRYDRIIVTFGAGHALAVEPALKQVVGKER</sequence>
<organism evidence="1 2">
    <name type="scientific">Chitinophaga japonensis</name>
    <name type="common">Flexibacter japonensis</name>
    <dbReference type="NCBI Taxonomy" id="104662"/>
    <lineage>
        <taxon>Bacteria</taxon>
        <taxon>Pseudomonadati</taxon>
        <taxon>Bacteroidota</taxon>
        <taxon>Chitinophagia</taxon>
        <taxon>Chitinophagales</taxon>
        <taxon>Chitinophagaceae</taxon>
        <taxon>Chitinophaga</taxon>
    </lineage>
</organism>
<proteinExistence type="predicted"/>
<keyword evidence="2" id="KW-1185">Reference proteome</keyword>
<reference evidence="1 2" key="1">
    <citation type="journal article" date="2013" name="Stand. Genomic Sci.">
        <title>Genomic Encyclopedia of Type Strains, Phase I: The one thousand microbial genomes (KMG-I) project.</title>
        <authorList>
            <person name="Kyrpides N.C."/>
            <person name="Woyke T."/>
            <person name="Eisen J.A."/>
            <person name="Garrity G."/>
            <person name="Lilburn T.G."/>
            <person name="Beck B.J."/>
            <person name="Whitman W.B."/>
            <person name="Hugenholtz P."/>
            <person name="Klenk H.P."/>
        </authorList>
    </citation>
    <scope>NUCLEOTIDE SEQUENCE [LARGE SCALE GENOMIC DNA]</scope>
    <source>
        <strain evidence="1 2">DSM 13484</strain>
    </source>
</reference>
<dbReference type="EMBL" id="VLLG01000002">
    <property type="protein sequence ID" value="TWI92135.1"/>
    <property type="molecule type" value="Genomic_DNA"/>
</dbReference>
<accession>A0A562TF72</accession>
<dbReference type="AlphaFoldDB" id="A0A562TF72"/>